<organism evidence="1 2">
    <name type="scientific">Stieleria neptunia</name>
    <dbReference type="NCBI Taxonomy" id="2527979"/>
    <lineage>
        <taxon>Bacteria</taxon>
        <taxon>Pseudomonadati</taxon>
        <taxon>Planctomycetota</taxon>
        <taxon>Planctomycetia</taxon>
        <taxon>Pirellulales</taxon>
        <taxon>Pirellulaceae</taxon>
        <taxon>Stieleria</taxon>
    </lineage>
</organism>
<name>A0A518HPS1_9BACT</name>
<dbReference type="Proteomes" id="UP000319004">
    <property type="component" value="Chromosome"/>
</dbReference>
<proteinExistence type="predicted"/>
<evidence type="ECO:0000313" key="1">
    <source>
        <dbReference type="EMBL" id="QDV42846.1"/>
    </source>
</evidence>
<dbReference type="AlphaFoldDB" id="A0A518HPS1"/>
<dbReference type="EMBL" id="CP037423">
    <property type="protein sequence ID" value="QDV42846.1"/>
    <property type="molecule type" value="Genomic_DNA"/>
</dbReference>
<dbReference type="InterPro" id="IPR036215">
    <property type="entry name" value="TM0957-like_sf"/>
</dbReference>
<keyword evidence="2" id="KW-1185">Reference proteome</keyword>
<dbReference type="InterPro" id="IPR014582">
    <property type="entry name" value="UCP033535_lipo"/>
</dbReference>
<protein>
    <submittedName>
        <fullName evidence="1">Uncharacterized protein</fullName>
    </submittedName>
</protein>
<dbReference type="Pfam" id="PF10054">
    <property type="entry name" value="DUF2291"/>
    <property type="match status" value="1"/>
</dbReference>
<dbReference type="KEGG" id="snep:Enr13x_26960"/>
<gene>
    <name evidence="1" type="ORF">Enr13x_26960</name>
</gene>
<dbReference type="Gene3D" id="2.40.50.420">
    <property type="entry name" value="Envelope glycoprotein gp160, DUF2291, alpha/beta domain"/>
    <property type="match status" value="1"/>
</dbReference>
<accession>A0A518HPS1</accession>
<dbReference type="OrthoDB" id="285290at2"/>
<evidence type="ECO:0000313" key="2">
    <source>
        <dbReference type="Proteomes" id="UP000319004"/>
    </source>
</evidence>
<dbReference type="Gene3D" id="1.10.10.1260">
    <property type="entry name" value="Envelope glycoprotein gp160, DUF2291, helical domain"/>
    <property type="match status" value="1"/>
</dbReference>
<sequence length="234" mass="25176">MLRTRMIKCGLSLIVVCLVCWLFPLFHVQTLGQGKTEDSDAATMADETGPSDPVAYVRELWDGSLRTADAATTITQLWDAFDADATVARSQYGQQAGLGGAWYFCVRGQGTVQVVEKDRVVLAVAESSRRVCLDLGVVVDNTVREAIGVKASDFANSQAFNAVSTELNLRVEKEVITEKRAFLKKDVIVDFVGCTKIGGKSDLDPLCLIPIQIHILGGEAGGPDLNKETAGAKP</sequence>
<reference evidence="1 2" key="1">
    <citation type="submission" date="2019-03" db="EMBL/GenBank/DDBJ databases">
        <title>Deep-cultivation of Planctomycetes and their phenomic and genomic characterization uncovers novel biology.</title>
        <authorList>
            <person name="Wiegand S."/>
            <person name="Jogler M."/>
            <person name="Boedeker C."/>
            <person name="Pinto D."/>
            <person name="Vollmers J."/>
            <person name="Rivas-Marin E."/>
            <person name="Kohn T."/>
            <person name="Peeters S.H."/>
            <person name="Heuer A."/>
            <person name="Rast P."/>
            <person name="Oberbeckmann S."/>
            <person name="Bunk B."/>
            <person name="Jeske O."/>
            <person name="Meyerdierks A."/>
            <person name="Storesund J.E."/>
            <person name="Kallscheuer N."/>
            <person name="Luecker S."/>
            <person name="Lage O.M."/>
            <person name="Pohl T."/>
            <person name="Merkel B.J."/>
            <person name="Hornburger P."/>
            <person name="Mueller R.-W."/>
            <person name="Bruemmer F."/>
            <person name="Labrenz M."/>
            <person name="Spormann A.M."/>
            <person name="Op den Camp H."/>
            <person name="Overmann J."/>
            <person name="Amann R."/>
            <person name="Jetten M.S.M."/>
            <person name="Mascher T."/>
            <person name="Medema M.H."/>
            <person name="Devos D.P."/>
            <person name="Kaster A.-K."/>
            <person name="Ovreas L."/>
            <person name="Rohde M."/>
            <person name="Galperin M.Y."/>
            <person name="Jogler C."/>
        </authorList>
    </citation>
    <scope>NUCLEOTIDE SEQUENCE [LARGE SCALE GENOMIC DNA]</scope>
    <source>
        <strain evidence="1 2">Enr13</strain>
    </source>
</reference>
<dbReference type="SUPFAM" id="SSF141318">
    <property type="entry name" value="TM0957-like"/>
    <property type="match status" value="1"/>
</dbReference>